<reference evidence="1 2" key="1">
    <citation type="submission" date="2015-11" db="EMBL/GenBank/DDBJ databases">
        <title>Draft Genome Sequence of the Strain BR 10303 (Bradyrhizobium sp.) isolated from nodules of Centrolobium paraense.</title>
        <authorList>
            <person name="Zelli J.E."/>
            <person name="Simoes-Araujo J.L."/>
            <person name="Barauna A.C."/>
            <person name="Silva K."/>
        </authorList>
    </citation>
    <scope>NUCLEOTIDE SEQUENCE [LARGE SCALE GENOMIC DNA]</scope>
    <source>
        <strain evidence="1 2">BR 10303</strain>
    </source>
</reference>
<accession>A0A125Q9R6</accession>
<comment type="caution">
    <text evidence="1">The sequence shown here is derived from an EMBL/GenBank/DDBJ whole genome shotgun (WGS) entry which is preliminary data.</text>
</comment>
<evidence type="ECO:0000313" key="1">
    <source>
        <dbReference type="EMBL" id="KWV58202.1"/>
    </source>
</evidence>
<organism evidence="1 2">
    <name type="scientific">Bradyrhizobium macuxiense</name>
    <dbReference type="NCBI Taxonomy" id="1755647"/>
    <lineage>
        <taxon>Bacteria</taxon>
        <taxon>Pseudomonadati</taxon>
        <taxon>Pseudomonadota</taxon>
        <taxon>Alphaproteobacteria</taxon>
        <taxon>Hyphomicrobiales</taxon>
        <taxon>Nitrobacteraceae</taxon>
        <taxon>Bradyrhizobium</taxon>
    </lineage>
</organism>
<dbReference type="Proteomes" id="UP000057737">
    <property type="component" value="Unassembled WGS sequence"/>
</dbReference>
<keyword evidence="2" id="KW-1185">Reference proteome</keyword>
<sequence>MPDLWLMRWSNDRLLRYQWYDTVAVLKARVPVWEWPKASLSLSSAAMLRSIHWPLRAIALASIDHSIEHCNLEYPRIAD</sequence>
<dbReference type="EMBL" id="LNCU01000039">
    <property type="protein sequence ID" value="KWV58202.1"/>
    <property type="molecule type" value="Genomic_DNA"/>
</dbReference>
<name>A0A125Q9R6_9BRAD</name>
<evidence type="ECO:0000313" key="2">
    <source>
        <dbReference type="Proteomes" id="UP000057737"/>
    </source>
</evidence>
<proteinExistence type="predicted"/>
<protein>
    <submittedName>
        <fullName evidence="1">Uncharacterized protein</fullName>
    </submittedName>
</protein>
<gene>
    <name evidence="1" type="ORF">AS156_35980</name>
</gene>
<dbReference type="AlphaFoldDB" id="A0A125Q9R6"/>